<dbReference type="EMBL" id="CP058579">
    <property type="protein sequence ID" value="QLG61516.1"/>
    <property type="molecule type" value="Genomic_DNA"/>
</dbReference>
<accession>A0A7D5Q959</accession>
<gene>
    <name evidence="3" type="ORF">HUG12_07160</name>
</gene>
<dbReference type="Pfam" id="PF25933">
    <property type="entry name" value="DUF7978"/>
    <property type="match status" value="1"/>
</dbReference>
<keyword evidence="1" id="KW-0472">Membrane</keyword>
<evidence type="ECO:0000313" key="3">
    <source>
        <dbReference type="EMBL" id="QLG61516.1"/>
    </source>
</evidence>
<sequence>MAFTNVPLRRSAALGLAAALLGYLPAFALATLRRSAILALELPGELRDPAPMREVFEPGTATVAGWLWYDAHLVPASLPTTDVFAGRAALTNVNLLNALGGVALLLYLVPPALLVAAGYAFVRSGGITLAMAPSGGASVAVGYTPAMVLGAFLPTASATTPGGTAVVASPAGIPVIVAGLAYPLIFGALGGVLAKRRVEATDGSEPRGGTPAERA</sequence>
<evidence type="ECO:0000313" key="4">
    <source>
        <dbReference type="Proteomes" id="UP000509626"/>
    </source>
</evidence>
<dbReference type="AlphaFoldDB" id="A0A7D5Q959"/>
<evidence type="ECO:0000256" key="1">
    <source>
        <dbReference type="SAM" id="Phobius"/>
    </source>
</evidence>
<keyword evidence="4" id="KW-1185">Reference proteome</keyword>
<dbReference type="RefSeq" id="WP_179268101.1">
    <property type="nucleotide sequence ID" value="NZ_CP058579.1"/>
</dbReference>
<reference evidence="3 4" key="1">
    <citation type="submission" date="2020-06" db="EMBL/GenBank/DDBJ databases">
        <title>NJ-3-1, isolated from saline soil.</title>
        <authorList>
            <person name="Cui H.L."/>
            <person name="Shi X."/>
        </authorList>
    </citation>
    <scope>NUCLEOTIDE SEQUENCE [LARGE SCALE GENOMIC DNA]</scope>
    <source>
        <strain evidence="3 4">NJ-3-1</strain>
    </source>
</reference>
<feature type="transmembrane region" description="Helical" evidence="1">
    <location>
        <begin position="129"/>
        <end position="153"/>
    </location>
</feature>
<feature type="domain" description="DUF7978" evidence="2">
    <location>
        <begin position="5"/>
        <end position="195"/>
    </location>
</feature>
<organism evidence="3 4">
    <name type="scientific">Halorarum salinum</name>
    <dbReference type="NCBI Taxonomy" id="2743089"/>
    <lineage>
        <taxon>Archaea</taxon>
        <taxon>Methanobacteriati</taxon>
        <taxon>Methanobacteriota</taxon>
        <taxon>Stenosarchaea group</taxon>
        <taxon>Halobacteria</taxon>
        <taxon>Halobacteriales</taxon>
        <taxon>Haloferacaceae</taxon>
        <taxon>Halorarum</taxon>
    </lineage>
</organism>
<feature type="transmembrane region" description="Helical" evidence="1">
    <location>
        <begin position="173"/>
        <end position="194"/>
    </location>
</feature>
<dbReference type="InterPro" id="IPR058284">
    <property type="entry name" value="DUF7978"/>
</dbReference>
<feature type="transmembrane region" description="Helical" evidence="1">
    <location>
        <begin position="98"/>
        <end position="122"/>
    </location>
</feature>
<proteinExistence type="predicted"/>
<dbReference type="OrthoDB" id="270777at2157"/>
<keyword evidence="1" id="KW-1133">Transmembrane helix</keyword>
<protein>
    <recommendedName>
        <fullName evidence="2">DUF7978 domain-containing protein</fullName>
    </recommendedName>
</protein>
<keyword evidence="1" id="KW-0812">Transmembrane</keyword>
<evidence type="ECO:0000259" key="2">
    <source>
        <dbReference type="Pfam" id="PF25933"/>
    </source>
</evidence>
<dbReference type="Proteomes" id="UP000509626">
    <property type="component" value="Chromosome"/>
</dbReference>
<dbReference type="KEGG" id="halu:HUG12_07160"/>
<name>A0A7D5Q959_9EURY</name>
<dbReference type="GeneID" id="56037225"/>